<dbReference type="InterPro" id="IPR050380">
    <property type="entry name" value="Immune_Resp_Modulators"/>
</dbReference>
<proteinExistence type="predicted"/>
<reference evidence="3" key="1">
    <citation type="submission" date="2025-08" db="UniProtKB">
        <authorList>
            <consortium name="Ensembl"/>
        </authorList>
    </citation>
    <scope>IDENTIFICATION</scope>
</reference>
<dbReference type="AlphaFoldDB" id="A0A8C5W7W1"/>
<dbReference type="InterPro" id="IPR007110">
    <property type="entry name" value="Ig-like_dom"/>
</dbReference>
<dbReference type="InterPro" id="IPR003597">
    <property type="entry name" value="Ig_C1-set"/>
</dbReference>
<dbReference type="PANTHER" id="PTHR23411">
    <property type="entry name" value="TAPASIN"/>
    <property type="match status" value="1"/>
</dbReference>
<dbReference type="InterPro" id="IPR003006">
    <property type="entry name" value="Ig/MHC_CS"/>
</dbReference>
<accession>A0A8C5W7W1</accession>
<dbReference type="Gene3D" id="2.60.40.10">
    <property type="entry name" value="Immunoglobulins"/>
    <property type="match status" value="2"/>
</dbReference>
<dbReference type="GeneTree" id="ENSGT00990000205528"/>
<reference evidence="3" key="2">
    <citation type="submission" date="2025-09" db="UniProtKB">
        <authorList>
            <consortium name="Ensembl"/>
        </authorList>
    </citation>
    <scope>IDENTIFICATION</scope>
</reference>
<dbReference type="OrthoDB" id="6370831at2759"/>
<keyword evidence="4" id="KW-1185">Reference proteome</keyword>
<dbReference type="FunFam" id="2.60.40.10:FF:001774">
    <property type="entry name" value="Uncharacterized LOC100216153"/>
    <property type="match status" value="1"/>
</dbReference>
<name>A0A8C5W7W1_9ANUR</name>
<dbReference type="SMART" id="SM00407">
    <property type="entry name" value="IGc1"/>
    <property type="match status" value="1"/>
</dbReference>
<dbReference type="Proteomes" id="UP000694569">
    <property type="component" value="Unplaced"/>
</dbReference>
<dbReference type="PROSITE" id="PS50835">
    <property type="entry name" value="IG_LIKE"/>
    <property type="match status" value="1"/>
</dbReference>
<dbReference type="InterPro" id="IPR036179">
    <property type="entry name" value="Ig-like_dom_sf"/>
</dbReference>
<dbReference type="InterPro" id="IPR013783">
    <property type="entry name" value="Ig-like_fold"/>
</dbReference>
<evidence type="ECO:0000313" key="4">
    <source>
        <dbReference type="Proteomes" id="UP000694569"/>
    </source>
</evidence>
<organism evidence="3 4">
    <name type="scientific">Leptobrachium leishanense</name>
    <name type="common">Leishan spiny toad</name>
    <dbReference type="NCBI Taxonomy" id="445787"/>
    <lineage>
        <taxon>Eukaryota</taxon>
        <taxon>Metazoa</taxon>
        <taxon>Chordata</taxon>
        <taxon>Craniata</taxon>
        <taxon>Vertebrata</taxon>
        <taxon>Euteleostomi</taxon>
        <taxon>Amphibia</taxon>
        <taxon>Batrachia</taxon>
        <taxon>Anura</taxon>
        <taxon>Pelobatoidea</taxon>
        <taxon>Megophryidae</taxon>
        <taxon>Leptobrachium</taxon>
    </lineage>
</organism>
<dbReference type="Ensembl" id="ENSLLET00000024783.1">
    <property type="protein sequence ID" value="ENSLLEP00000023868.1"/>
    <property type="gene ID" value="ENSLLEG00000015182.1"/>
</dbReference>
<evidence type="ECO:0000256" key="1">
    <source>
        <dbReference type="ARBA" id="ARBA00023319"/>
    </source>
</evidence>
<sequence length="242" mass="27262">MSDISVPRLLHGKEAKLQCTISGYFPDHLLVNWLRREAGKPDLFPVSPSDKYKLPVMDVTRQEDQTFTCTASLIYTVSQKTDHGSEFICQVGHPSLERPLEKRTGELDVEGIPVVNVIHVDTVSNDCLVAEVKGYYPGKTKVTWSRRSRTRGYEPCPLSDADMEVKENEDGTVSLSSRFKATKPITSNELQYKVSVEHKSLECLIETDISAQKEGYFIIEKEGKRPVQKLKAEESPSLTKRS</sequence>
<keyword evidence="1" id="KW-0393">Immunoglobulin domain</keyword>
<feature type="domain" description="Ig-like" evidence="2">
    <location>
        <begin position="1"/>
        <end position="101"/>
    </location>
</feature>
<dbReference type="PROSITE" id="PS00290">
    <property type="entry name" value="IG_MHC"/>
    <property type="match status" value="1"/>
</dbReference>
<dbReference type="Pfam" id="PF07654">
    <property type="entry name" value="C1-set"/>
    <property type="match status" value="1"/>
</dbReference>
<dbReference type="SUPFAM" id="SSF48726">
    <property type="entry name" value="Immunoglobulin"/>
    <property type="match status" value="2"/>
</dbReference>
<dbReference type="CDD" id="cd00098">
    <property type="entry name" value="IgC1"/>
    <property type="match status" value="1"/>
</dbReference>
<evidence type="ECO:0000259" key="2">
    <source>
        <dbReference type="PROSITE" id="PS50835"/>
    </source>
</evidence>
<protein>
    <recommendedName>
        <fullName evidence="2">Ig-like domain-containing protein</fullName>
    </recommendedName>
</protein>
<evidence type="ECO:0000313" key="3">
    <source>
        <dbReference type="Ensembl" id="ENSLLEP00000023868.1"/>
    </source>
</evidence>